<dbReference type="Proteomes" id="UP000758603">
    <property type="component" value="Unassembled WGS sequence"/>
</dbReference>
<dbReference type="Pfam" id="PF02112">
    <property type="entry name" value="PDEase_II"/>
    <property type="match status" value="2"/>
</dbReference>
<dbReference type="Gene3D" id="3.60.15.10">
    <property type="entry name" value="Ribonuclease Z/Hydroxyacylglutathione hydrolase-like"/>
    <property type="match status" value="1"/>
</dbReference>
<proteinExistence type="predicted"/>
<dbReference type="CDD" id="cd07735">
    <property type="entry name" value="class_II_PDE_MBL-fold"/>
    <property type="match status" value="1"/>
</dbReference>
<dbReference type="GO" id="GO:1902660">
    <property type="term" value="P:negative regulation of glucose mediated signaling pathway"/>
    <property type="evidence" value="ECO:0007669"/>
    <property type="project" value="TreeGrafter"/>
</dbReference>
<feature type="compositionally biased region" description="Polar residues" evidence="1">
    <location>
        <begin position="402"/>
        <end position="413"/>
    </location>
</feature>
<dbReference type="EMBL" id="JAGPXC010000004">
    <property type="protein sequence ID" value="KAH6654290.1"/>
    <property type="molecule type" value="Genomic_DNA"/>
</dbReference>
<comment type="caution">
    <text evidence="2">The sequence shown here is derived from an EMBL/GenBank/DDBJ whole genome shotgun (WGS) entry which is preliminary data.</text>
</comment>
<dbReference type="PRINTS" id="PR00388">
    <property type="entry name" value="PDIESTERASE2"/>
</dbReference>
<reference evidence="2" key="1">
    <citation type="journal article" date="2021" name="Nat. Commun.">
        <title>Genetic determinants of endophytism in the Arabidopsis root mycobiome.</title>
        <authorList>
            <person name="Mesny F."/>
            <person name="Miyauchi S."/>
            <person name="Thiergart T."/>
            <person name="Pickel B."/>
            <person name="Atanasova L."/>
            <person name="Karlsson M."/>
            <person name="Huettel B."/>
            <person name="Barry K.W."/>
            <person name="Haridas S."/>
            <person name="Chen C."/>
            <person name="Bauer D."/>
            <person name="Andreopoulos W."/>
            <person name="Pangilinan J."/>
            <person name="LaButti K."/>
            <person name="Riley R."/>
            <person name="Lipzen A."/>
            <person name="Clum A."/>
            <person name="Drula E."/>
            <person name="Henrissat B."/>
            <person name="Kohler A."/>
            <person name="Grigoriev I.V."/>
            <person name="Martin F.M."/>
            <person name="Hacquard S."/>
        </authorList>
    </citation>
    <scope>NUCLEOTIDE SEQUENCE</scope>
    <source>
        <strain evidence="2">MPI-SDFR-AT-0073</strain>
    </source>
</reference>
<dbReference type="AlphaFoldDB" id="A0A9P8ZYR4"/>
<dbReference type="SUPFAM" id="SSF56281">
    <property type="entry name" value="Metallo-hydrolase/oxidoreductase"/>
    <property type="match status" value="1"/>
</dbReference>
<dbReference type="GO" id="GO:0006198">
    <property type="term" value="P:cAMP catabolic process"/>
    <property type="evidence" value="ECO:0007669"/>
    <property type="project" value="InterPro"/>
</dbReference>
<dbReference type="InterPro" id="IPR036866">
    <property type="entry name" value="RibonucZ/Hydroxyglut_hydro"/>
</dbReference>
<dbReference type="PANTHER" id="PTHR28283:SF1">
    <property type="entry name" value="3',5'-CYCLIC-NUCLEOTIDE PHOSPHODIESTERASE 1"/>
    <property type="match status" value="1"/>
</dbReference>
<keyword evidence="3" id="KW-1185">Reference proteome</keyword>
<evidence type="ECO:0000256" key="1">
    <source>
        <dbReference type="SAM" id="MobiDB-lite"/>
    </source>
</evidence>
<dbReference type="OrthoDB" id="258495at2759"/>
<feature type="compositionally biased region" description="Basic and acidic residues" evidence="1">
    <location>
        <begin position="373"/>
        <end position="386"/>
    </location>
</feature>
<feature type="region of interest" description="Disordered" evidence="1">
    <location>
        <begin position="373"/>
        <end position="418"/>
    </location>
</feature>
<evidence type="ECO:0000313" key="3">
    <source>
        <dbReference type="Proteomes" id="UP000758603"/>
    </source>
</evidence>
<name>A0A9P8ZYR4_9PEZI</name>
<dbReference type="InterPro" id="IPR000396">
    <property type="entry name" value="Pdiesterase2"/>
</dbReference>
<dbReference type="GO" id="GO:0004115">
    <property type="term" value="F:3',5'-cyclic-AMP phosphodiesterase activity"/>
    <property type="evidence" value="ECO:0007669"/>
    <property type="project" value="InterPro"/>
</dbReference>
<accession>A0A9P8ZYR4</accession>
<dbReference type="GO" id="GO:0047555">
    <property type="term" value="F:3',5'-cyclic-GMP phosphodiesterase activity"/>
    <property type="evidence" value="ECO:0007669"/>
    <property type="project" value="TreeGrafter"/>
</dbReference>
<sequence length="508" mass="54976">MSGDEAEDGPAHALQVIVLGSGGGPQENNVTALLVRATQAGWARGSIIAVDAGVHLSAITRILQETLPQGLGTEVALPHKLETGPFAGLEVNAKSPERNAVHITRQLIDTYLITHPHLDHISGFVINTAGLPGTRPKRLAGLPSTISAFKTHIFNNTIWPNLSDENNGAGLVTYMRLVEGGSPAMGEGAGKGYLEISDGLGVKVFGVSHGHCIERHSHRGSQSSSRIGSADMSIMFPRSAPGSNAASGPSGLFRATSMARSSAQSQEQEHICVYDSSAYFIRCHKTGKEVLIFGDVEPDTISLSPRNLVIWQEAAPRIARGDLAAIFIECSYDDSQSDDRLFGHLAPRFIIEEMRALASEVESARQRPVKLETTKKRKRELEEAVRRMNPARSTPDEYPVSPKSTKPTRSYSGSDGFPSPMTTPHIATPTAELSLQDLDPTIQISIPQKPISVRPLEGLKVVIIHVKDNFSDEETTGEIIISELLDYEKEAQLGCEFVISQKGDSFFF</sequence>
<dbReference type="PANTHER" id="PTHR28283">
    <property type="entry name" value="3',5'-CYCLIC-NUCLEOTIDE PHOSPHODIESTERASE 1"/>
    <property type="match status" value="1"/>
</dbReference>
<dbReference type="GeneID" id="70126895"/>
<evidence type="ECO:0000313" key="2">
    <source>
        <dbReference type="EMBL" id="KAH6654290.1"/>
    </source>
</evidence>
<gene>
    <name evidence="2" type="ORF">BKA67DRAFT_518427</name>
</gene>
<protein>
    <submittedName>
        <fullName evidence="2">cAMP phosphodiesterases class-II-domain-containing protein</fullName>
    </submittedName>
</protein>
<organism evidence="2 3">
    <name type="scientific">Truncatella angustata</name>
    <dbReference type="NCBI Taxonomy" id="152316"/>
    <lineage>
        <taxon>Eukaryota</taxon>
        <taxon>Fungi</taxon>
        <taxon>Dikarya</taxon>
        <taxon>Ascomycota</taxon>
        <taxon>Pezizomycotina</taxon>
        <taxon>Sordariomycetes</taxon>
        <taxon>Xylariomycetidae</taxon>
        <taxon>Amphisphaeriales</taxon>
        <taxon>Sporocadaceae</taxon>
        <taxon>Truncatella</taxon>
    </lineage>
</organism>
<dbReference type="RefSeq" id="XP_045958560.1">
    <property type="nucleotide sequence ID" value="XM_046098003.1"/>
</dbReference>